<dbReference type="Proteomes" id="UP000053246">
    <property type="component" value="Unassembled WGS sequence"/>
</dbReference>
<evidence type="ECO:0000256" key="1">
    <source>
        <dbReference type="SAM" id="MobiDB-lite"/>
    </source>
</evidence>
<keyword evidence="3" id="KW-1185">Reference proteome</keyword>
<comment type="caution">
    <text evidence="2">The sequence shown here is derived from an EMBL/GenBank/DDBJ whole genome shotgun (WGS) entry which is preliminary data.</text>
</comment>
<feature type="region of interest" description="Disordered" evidence="1">
    <location>
        <begin position="276"/>
        <end position="339"/>
    </location>
</feature>
<dbReference type="SUPFAM" id="SSF46785">
    <property type="entry name" value="Winged helix' DNA-binding domain"/>
    <property type="match status" value="1"/>
</dbReference>
<dbReference type="EMBL" id="LMWI01000002">
    <property type="protein sequence ID" value="KUJ44886.1"/>
    <property type="molecule type" value="Genomic_DNA"/>
</dbReference>
<protein>
    <submittedName>
        <fullName evidence="2">Uncharacterized protein</fullName>
    </submittedName>
</protein>
<gene>
    <name evidence="2" type="ORF">ADL17_17285</name>
</gene>
<reference evidence="2 3" key="1">
    <citation type="submission" date="2015-10" db="EMBL/GenBank/DDBJ databases">
        <authorList>
            <person name="Ju K.-S."/>
            <person name="Doroghazi J.R."/>
            <person name="Metcalf W.W."/>
        </authorList>
    </citation>
    <scope>NUCLEOTIDE SEQUENCE [LARGE SCALE GENOMIC DNA]</scope>
    <source>
        <strain evidence="2 3">NRRL B-24793</strain>
    </source>
</reference>
<name>A0A9X0I129_9ACTN</name>
<sequence length="339" mass="34928">MTGPVYRLSTGLVRFAFGDSYVLEGGPARAVVAGPGATDVLPQLCELLDGNHCVSQIARLLGVPMSEVTDRIALLVRHGLAHAVTADDAVWSGTDPPTPAADFLSRTAGRLDHPTDTAQMLANLRHGRALVAGRGWLAATITAELDRSGVAMWPYDPDLLVGLPPVTVDGRNSVVVVEVLADGPPTALATTLRAGQWWLGARVDASGGWVGPLLRPGSCGCQLPLTRPDPAGPTATIVDVIAALTAGKVADTLIRGVDPTTADTCLEISCPDGVPTATVRPLPRRRDCPDCGPNGTPDGRYAQASPASSGPLRHLPSPPAPVPSPAVHLPGDPVPHVGG</sequence>
<proteinExistence type="predicted"/>
<evidence type="ECO:0000313" key="3">
    <source>
        <dbReference type="Proteomes" id="UP000053246"/>
    </source>
</evidence>
<dbReference type="AlphaFoldDB" id="A0A9X0I129"/>
<accession>A0A9X0I129</accession>
<dbReference type="InterPro" id="IPR011991">
    <property type="entry name" value="ArsR-like_HTH"/>
</dbReference>
<dbReference type="Gene3D" id="3.40.50.720">
    <property type="entry name" value="NAD(P)-binding Rossmann-like Domain"/>
    <property type="match status" value="1"/>
</dbReference>
<dbReference type="InterPro" id="IPR036390">
    <property type="entry name" value="WH_DNA-bd_sf"/>
</dbReference>
<dbReference type="CDD" id="cd00090">
    <property type="entry name" value="HTH_ARSR"/>
    <property type="match status" value="1"/>
</dbReference>
<organism evidence="2 3">
    <name type="scientific">Micromonospora maris</name>
    <dbReference type="NCBI Taxonomy" id="1003110"/>
    <lineage>
        <taxon>Bacteria</taxon>
        <taxon>Bacillati</taxon>
        <taxon>Actinomycetota</taxon>
        <taxon>Actinomycetes</taxon>
        <taxon>Micromonosporales</taxon>
        <taxon>Micromonosporaceae</taxon>
        <taxon>Micromonospora</taxon>
    </lineage>
</organism>
<dbReference type="RefSeq" id="WP_013734172.1">
    <property type="nucleotide sequence ID" value="NZ_LMWI01000002.1"/>
</dbReference>
<evidence type="ECO:0000313" key="2">
    <source>
        <dbReference type="EMBL" id="KUJ44886.1"/>
    </source>
</evidence>